<feature type="domain" description="Putative Flp pilus-assembly TadG-like N-terminal" evidence="1">
    <location>
        <begin position="6"/>
        <end position="51"/>
    </location>
</feature>
<protein>
    <submittedName>
        <fullName evidence="2">Secretion/DNA translocation related TadE-like protein</fullName>
    </submittedName>
</protein>
<dbReference type="RefSeq" id="WP_170226492.1">
    <property type="nucleotide sequence ID" value="NZ_VIVQ01000002.1"/>
</dbReference>
<comment type="caution">
    <text evidence="2">The sequence shown here is derived from an EMBL/GenBank/DDBJ whole genome shotgun (WGS) entry which is preliminary data.</text>
</comment>
<dbReference type="AlphaFoldDB" id="A0A561E305"/>
<gene>
    <name evidence="2" type="ORF">BKA23_2344</name>
</gene>
<sequence length="115" mass="11258">MRRQQGSATVLVVGIVGVLVSLLFGAMALVSAVQASHQARAAADMAALAAAGVMVDPGAASTSGACAAAGTVAHRNHARMAGCEVTGQEVIVVAAVRAGWRGLPEATARARAGPG</sequence>
<name>A0A561E305_9MICO</name>
<dbReference type="InterPro" id="IPR028087">
    <property type="entry name" value="Tad_N"/>
</dbReference>
<dbReference type="InterPro" id="IPR021202">
    <property type="entry name" value="Rv3654c-like"/>
</dbReference>
<dbReference type="Pfam" id="PF13400">
    <property type="entry name" value="Tad"/>
    <property type="match status" value="1"/>
</dbReference>
<dbReference type="EMBL" id="VIVQ01000002">
    <property type="protein sequence ID" value="TWE09998.1"/>
    <property type="molecule type" value="Genomic_DNA"/>
</dbReference>
<proteinExistence type="predicted"/>
<evidence type="ECO:0000313" key="3">
    <source>
        <dbReference type="Proteomes" id="UP000318297"/>
    </source>
</evidence>
<dbReference type="Proteomes" id="UP000318297">
    <property type="component" value="Unassembled WGS sequence"/>
</dbReference>
<accession>A0A561E305</accession>
<reference evidence="2 3" key="1">
    <citation type="submission" date="2019-06" db="EMBL/GenBank/DDBJ databases">
        <title>Sequencing the genomes of 1000 actinobacteria strains.</title>
        <authorList>
            <person name="Klenk H.-P."/>
        </authorList>
    </citation>
    <scope>NUCLEOTIDE SEQUENCE [LARGE SCALE GENOMIC DNA]</scope>
    <source>
        <strain evidence="2 3">DSM 19560</strain>
    </source>
</reference>
<keyword evidence="3" id="KW-1185">Reference proteome</keyword>
<evidence type="ECO:0000259" key="1">
    <source>
        <dbReference type="Pfam" id="PF13400"/>
    </source>
</evidence>
<organism evidence="2 3">
    <name type="scientific">Rudaeicoccus suwonensis</name>
    <dbReference type="NCBI Taxonomy" id="657409"/>
    <lineage>
        <taxon>Bacteria</taxon>
        <taxon>Bacillati</taxon>
        <taxon>Actinomycetota</taxon>
        <taxon>Actinomycetes</taxon>
        <taxon>Micrococcales</taxon>
        <taxon>Dermacoccaceae</taxon>
        <taxon>Rudaeicoccus</taxon>
    </lineage>
</organism>
<dbReference type="NCBIfam" id="TIGR03816">
    <property type="entry name" value="tadE_like_DECH"/>
    <property type="match status" value="1"/>
</dbReference>
<evidence type="ECO:0000313" key="2">
    <source>
        <dbReference type="EMBL" id="TWE09998.1"/>
    </source>
</evidence>